<proteinExistence type="predicted"/>
<protein>
    <submittedName>
        <fullName evidence="1">Uncharacterized protein</fullName>
    </submittedName>
</protein>
<dbReference type="EMBL" id="BMAV01012695">
    <property type="protein sequence ID" value="GFY59603.1"/>
    <property type="molecule type" value="Genomic_DNA"/>
</dbReference>
<evidence type="ECO:0000313" key="2">
    <source>
        <dbReference type="Proteomes" id="UP000886998"/>
    </source>
</evidence>
<comment type="caution">
    <text evidence="1">The sequence shown here is derived from an EMBL/GenBank/DDBJ whole genome shotgun (WGS) entry which is preliminary data.</text>
</comment>
<organism evidence="1 2">
    <name type="scientific">Trichonephila inaurata madagascariensis</name>
    <dbReference type="NCBI Taxonomy" id="2747483"/>
    <lineage>
        <taxon>Eukaryota</taxon>
        <taxon>Metazoa</taxon>
        <taxon>Ecdysozoa</taxon>
        <taxon>Arthropoda</taxon>
        <taxon>Chelicerata</taxon>
        <taxon>Arachnida</taxon>
        <taxon>Araneae</taxon>
        <taxon>Araneomorphae</taxon>
        <taxon>Entelegynae</taxon>
        <taxon>Araneoidea</taxon>
        <taxon>Nephilidae</taxon>
        <taxon>Trichonephila</taxon>
        <taxon>Trichonephila inaurata</taxon>
    </lineage>
</organism>
<dbReference type="Proteomes" id="UP000886998">
    <property type="component" value="Unassembled WGS sequence"/>
</dbReference>
<keyword evidence="2" id="KW-1185">Reference proteome</keyword>
<accession>A0A8X6XSW2</accession>
<dbReference type="AlphaFoldDB" id="A0A8X6XSW2"/>
<dbReference type="OrthoDB" id="10629842at2759"/>
<evidence type="ECO:0000313" key="1">
    <source>
        <dbReference type="EMBL" id="GFY59603.1"/>
    </source>
</evidence>
<gene>
    <name evidence="1" type="ORF">TNIN_259221</name>
</gene>
<reference evidence="1" key="1">
    <citation type="submission" date="2020-08" db="EMBL/GenBank/DDBJ databases">
        <title>Multicomponent nature underlies the extraordinary mechanical properties of spider dragline silk.</title>
        <authorList>
            <person name="Kono N."/>
            <person name="Nakamura H."/>
            <person name="Mori M."/>
            <person name="Yoshida Y."/>
            <person name="Ohtoshi R."/>
            <person name="Malay A.D."/>
            <person name="Moran D.A.P."/>
            <person name="Tomita M."/>
            <person name="Numata K."/>
            <person name="Arakawa K."/>
        </authorList>
    </citation>
    <scope>NUCLEOTIDE SEQUENCE</scope>
</reference>
<name>A0A8X6XSW2_9ARAC</name>
<sequence length="166" mass="18586">MPTRQTNFYLSEVNAFEKRSSGEEFSLTRHLLCIPNSKLAFGTVDMADPDFEKLADAISRRENKKKSRFAAVIDVCSFLKEGLNASPREIEIVGLFLTMGKPVFGNKPACQRAASHLIAKESMDLDSLDSTPQADGSYFNSPYLILTRNQFFSKKQLQNKAISPEL</sequence>